<evidence type="ECO:0000256" key="4">
    <source>
        <dbReference type="ARBA" id="ARBA00038303"/>
    </source>
</evidence>
<dbReference type="RefSeq" id="WP_105038182.1">
    <property type="nucleotide sequence ID" value="NZ_PPSL01000002.1"/>
</dbReference>
<keyword evidence="2 5" id="KW-0808">Transferase</keyword>
<evidence type="ECO:0000256" key="2">
    <source>
        <dbReference type="ARBA" id="ARBA00022679"/>
    </source>
</evidence>
<evidence type="ECO:0000313" key="6">
    <source>
        <dbReference type="EMBL" id="PQJ11303.1"/>
    </source>
</evidence>
<evidence type="ECO:0000256" key="1">
    <source>
        <dbReference type="ARBA" id="ARBA00022603"/>
    </source>
</evidence>
<reference evidence="6 7" key="1">
    <citation type="submission" date="2018-01" db="EMBL/GenBank/DDBJ databases">
        <title>A novel member of the phylum Bacteroidetes isolated from glacier ice.</title>
        <authorList>
            <person name="Liu Q."/>
            <person name="Xin Y.-H."/>
        </authorList>
    </citation>
    <scope>NUCLEOTIDE SEQUENCE [LARGE SCALE GENOMIC DNA]</scope>
    <source>
        <strain evidence="6 7">RB1R16</strain>
    </source>
</reference>
<protein>
    <recommendedName>
        <fullName evidence="5">Ribosomal RNA large subunit methyltransferase H</fullName>
        <ecNumber evidence="5">2.1.1.177</ecNumber>
    </recommendedName>
    <alternativeName>
        <fullName evidence="5">23S rRNA (pseudouridine1915-N3)-methyltransferase</fullName>
    </alternativeName>
    <alternativeName>
        <fullName evidence="5">23S rRNA m3Psi1915 methyltransferase</fullName>
    </alternativeName>
    <alternativeName>
        <fullName evidence="5">rRNA (pseudouridine-N3-)-methyltransferase RlmH</fullName>
    </alternativeName>
</protein>
<feature type="binding site" evidence="5">
    <location>
        <begin position="124"/>
        <end position="129"/>
    </location>
    <ligand>
        <name>S-adenosyl-L-methionine</name>
        <dbReference type="ChEBI" id="CHEBI:59789"/>
    </ligand>
</feature>
<dbReference type="HAMAP" id="MF_00658">
    <property type="entry name" value="23SrRNA_methyltr_H"/>
    <property type="match status" value="1"/>
</dbReference>
<name>A0A2S7SWK8_9BACT</name>
<dbReference type="InterPro" id="IPR029028">
    <property type="entry name" value="Alpha/beta_knot_MTases"/>
</dbReference>
<dbReference type="InterPro" id="IPR003742">
    <property type="entry name" value="RlmH-like"/>
</dbReference>
<keyword evidence="7" id="KW-1185">Reference proteome</keyword>
<comment type="catalytic activity">
    <reaction evidence="5">
        <text>pseudouridine(1915) in 23S rRNA + S-adenosyl-L-methionine = N(3)-methylpseudouridine(1915) in 23S rRNA + S-adenosyl-L-homocysteine + H(+)</text>
        <dbReference type="Rhea" id="RHEA:42752"/>
        <dbReference type="Rhea" id="RHEA-COMP:10221"/>
        <dbReference type="Rhea" id="RHEA-COMP:10222"/>
        <dbReference type="ChEBI" id="CHEBI:15378"/>
        <dbReference type="ChEBI" id="CHEBI:57856"/>
        <dbReference type="ChEBI" id="CHEBI:59789"/>
        <dbReference type="ChEBI" id="CHEBI:65314"/>
        <dbReference type="ChEBI" id="CHEBI:74486"/>
        <dbReference type="EC" id="2.1.1.177"/>
    </reaction>
</comment>
<dbReference type="InterPro" id="IPR029026">
    <property type="entry name" value="tRNA_m1G_MTases_N"/>
</dbReference>
<comment type="caution">
    <text evidence="6">The sequence shown here is derived from an EMBL/GenBank/DDBJ whole genome shotgun (WGS) entry which is preliminary data.</text>
</comment>
<evidence type="ECO:0000256" key="3">
    <source>
        <dbReference type="ARBA" id="ARBA00022691"/>
    </source>
</evidence>
<keyword evidence="5" id="KW-0698">rRNA processing</keyword>
<dbReference type="Pfam" id="PF02590">
    <property type="entry name" value="SPOUT_MTase"/>
    <property type="match status" value="1"/>
</dbReference>
<evidence type="ECO:0000256" key="5">
    <source>
        <dbReference type="HAMAP-Rule" id="MF_00658"/>
    </source>
</evidence>
<comment type="similarity">
    <text evidence="4 5">Belongs to the RNA methyltransferase RlmH family.</text>
</comment>
<dbReference type="GO" id="GO:0005737">
    <property type="term" value="C:cytoplasm"/>
    <property type="evidence" value="ECO:0007669"/>
    <property type="project" value="UniProtKB-SubCell"/>
</dbReference>
<dbReference type="Proteomes" id="UP000239872">
    <property type="component" value="Unassembled WGS sequence"/>
</dbReference>
<comment type="function">
    <text evidence="5">Specifically methylates the pseudouridine at position 1915 (m3Psi1915) in 23S rRNA.</text>
</comment>
<keyword evidence="5" id="KW-0963">Cytoplasm</keyword>
<evidence type="ECO:0000313" key="7">
    <source>
        <dbReference type="Proteomes" id="UP000239872"/>
    </source>
</evidence>
<dbReference type="EMBL" id="PPSL01000002">
    <property type="protein sequence ID" value="PQJ11303.1"/>
    <property type="molecule type" value="Genomic_DNA"/>
</dbReference>
<gene>
    <name evidence="5" type="primary">rlmH</name>
    <name evidence="6" type="ORF">CJD36_005740</name>
</gene>
<dbReference type="Gene3D" id="3.40.1280.10">
    <property type="match status" value="1"/>
</dbReference>
<dbReference type="GO" id="GO:0070038">
    <property type="term" value="F:rRNA (pseudouridine-N3-)-methyltransferase activity"/>
    <property type="evidence" value="ECO:0007669"/>
    <property type="project" value="UniProtKB-UniRule"/>
</dbReference>
<proteinExistence type="inferred from homology"/>
<feature type="binding site" evidence="5">
    <location>
        <position position="105"/>
    </location>
    <ligand>
        <name>S-adenosyl-L-methionine</name>
        <dbReference type="ChEBI" id="CHEBI:59789"/>
    </ligand>
</feature>
<keyword evidence="3 5" id="KW-0949">S-adenosyl-L-methionine</keyword>
<dbReference type="CDD" id="cd18081">
    <property type="entry name" value="RlmH-like"/>
    <property type="match status" value="1"/>
</dbReference>
<dbReference type="PIRSF" id="PIRSF004505">
    <property type="entry name" value="MT_bac"/>
    <property type="match status" value="1"/>
</dbReference>
<accession>A0A2S7SWK8</accession>
<dbReference type="EC" id="2.1.1.177" evidence="5"/>
<organism evidence="6 7">
    <name type="scientific">Flavipsychrobacter stenotrophus</name>
    <dbReference type="NCBI Taxonomy" id="2077091"/>
    <lineage>
        <taxon>Bacteria</taxon>
        <taxon>Pseudomonadati</taxon>
        <taxon>Bacteroidota</taxon>
        <taxon>Chitinophagia</taxon>
        <taxon>Chitinophagales</taxon>
        <taxon>Chitinophagaceae</taxon>
        <taxon>Flavipsychrobacter</taxon>
    </lineage>
</organism>
<feature type="binding site" evidence="5">
    <location>
        <position position="73"/>
    </location>
    <ligand>
        <name>S-adenosyl-L-methionine</name>
        <dbReference type="ChEBI" id="CHEBI:59789"/>
    </ligand>
</feature>
<dbReference type="SUPFAM" id="SSF75217">
    <property type="entry name" value="alpha/beta knot"/>
    <property type="match status" value="1"/>
</dbReference>
<comment type="subunit">
    <text evidence="5">Homodimer.</text>
</comment>
<keyword evidence="1 5" id="KW-0489">Methyltransferase</keyword>
<comment type="subcellular location">
    <subcellularLocation>
        <location evidence="5">Cytoplasm</location>
    </subcellularLocation>
</comment>
<dbReference type="PANTHER" id="PTHR33603:SF1">
    <property type="entry name" value="RIBOSOMAL RNA LARGE SUBUNIT METHYLTRANSFERASE H"/>
    <property type="match status" value="1"/>
</dbReference>
<dbReference type="PANTHER" id="PTHR33603">
    <property type="entry name" value="METHYLTRANSFERASE"/>
    <property type="match status" value="1"/>
</dbReference>
<sequence length="157" mass="18193">MNIEIWSIGKENDAFINEGINYYFQKTRPWNPVELVVLQLPKKNVTTDVARTKLQEEEMLLKKLQPHHYLILLDERGKMLTSPQWANQFQQCMNQGTKTIVILIGGAFGVTDAIRSKANQCWSLSHLVFPHQLVRLITAEQVYRSFSILNNSPYHHS</sequence>
<dbReference type="OrthoDB" id="9806643at2"/>
<dbReference type="AlphaFoldDB" id="A0A2S7SWK8"/>